<dbReference type="Proteomes" id="UP001652661">
    <property type="component" value="Chromosome X"/>
</dbReference>
<feature type="region of interest" description="Disordered" evidence="1">
    <location>
        <begin position="71"/>
        <end position="107"/>
    </location>
</feature>
<feature type="compositionally biased region" description="Basic and acidic residues" evidence="1">
    <location>
        <begin position="94"/>
        <end position="107"/>
    </location>
</feature>
<feature type="compositionally biased region" description="Polar residues" evidence="1">
    <location>
        <begin position="202"/>
        <end position="214"/>
    </location>
</feature>
<evidence type="ECO:0000313" key="2">
    <source>
        <dbReference type="Proteomes" id="UP001652661"/>
    </source>
</evidence>
<gene>
    <name evidence="3" type="primary">sisA</name>
</gene>
<evidence type="ECO:0000256" key="1">
    <source>
        <dbReference type="SAM" id="MobiDB-lite"/>
    </source>
</evidence>
<sequence>MEQSHLHTQLGYSNVGNVYAPYAPAVSKAEDIEKLVDQQLLQLKVHYNEQEQNYVNQMLLANPIVVERRTSPPLNTMLPTPSPSPEAGSGSGAEGRDVQRQRAESCRKSRYNNKIKKAKLRFRHKFVSEQVKKSERMLSTMREVIAQAERQLLDRGIPAAAIERMRSSFGLGLIYPMDQVFYAYILQPNFPSELNEAREGEPSTNARNASSGSAPDSHIEFQRGSHHSSGATHYVQMAPRNAEVPEQVTTASGAPAGTLYVRK</sequence>
<dbReference type="OrthoDB" id="7935458at2759"/>
<feature type="region of interest" description="Disordered" evidence="1">
    <location>
        <begin position="195"/>
        <end position="263"/>
    </location>
</feature>
<protein>
    <submittedName>
        <fullName evidence="3">Protein sisterless A</fullName>
    </submittedName>
</protein>
<dbReference type="GeneID" id="108084336"/>
<proteinExistence type="predicted"/>
<evidence type="ECO:0000313" key="3">
    <source>
        <dbReference type="RefSeq" id="XP_017035986.2"/>
    </source>
</evidence>
<name>A0A6P4JK16_DROKI</name>
<organism evidence="2 3">
    <name type="scientific">Drosophila kikkawai</name>
    <name type="common">Fruit fly</name>
    <dbReference type="NCBI Taxonomy" id="30033"/>
    <lineage>
        <taxon>Eukaryota</taxon>
        <taxon>Metazoa</taxon>
        <taxon>Ecdysozoa</taxon>
        <taxon>Arthropoda</taxon>
        <taxon>Hexapoda</taxon>
        <taxon>Insecta</taxon>
        <taxon>Pterygota</taxon>
        <taxon>Neoptera</taxon>
        <taxon>Endopterygota</taxon>
        <taxon>Diptera</taxon>
        <taxon>Brachycera</taxon>
        <taxon>Muscomorpha</taxon>
        <taxon>Ephydroidea</taxon>
        <taxon>Drosophilidae</taxon>
        <taxon>Drosophila</taxon>
        <taxon>Sophophora</taxon>
    </lineage>
</organism>
<dbReference type="AlphaFoldDB" id="A0A6P4JK16"/>
<keyword evidence="2" id="KW-1185">Reference proteome</keyword>
<dbReference type="OMA" id="HKFVCSQ"/>
<dbReference type="RefSeq" id="XP_017035986.2">
    <property type="nucleotide sequence ID" value="XM_017180497.3"/>
</dbReference>
<accession>A0A6P4JK16</accession>
<reference evidence="3" key="1">
    <citation type="submission" date="2025-08" db="UniProtKB">
        <authorList>
            <consortium name="RefSeq"/>
        </authorList>
    </citation>
    <scope>IDENTIFICATION</scope>
    <source>
        <strain evidence="3">14028-0561.14</strain>
        <tissue evidence="3">Whole fly</tissue>
    </source>
</reference>